<dbReference type="SUPFAM" id="SSF53822">
    <property type="entry name" value="Periplasmic binding protein-like I"/>
    <property type="match status" value="1"/>
</dbReference>
<keyword evidence="10" id="KW-1185">Reference proteome</keyword>
<feature type="transmembrane region" description="Helical" evidence="7">
    <location>
        <begin position="751"/>
        <end position="772"/>
    </location>
</feature>
<dbReference type="OrthoDB" id="9880600at2759"/>
<dbReference type="PROSITE" id="PS50259">
    <property type="entry name" value="G_PROTEIN_RECEP_F3_4"/>
    <property type="match status" value="1"/>
</dbReference>
<feature type="transmembrane region" description="Helical" evidence="7">
    <location>
        <begin position="570"/>
        <end position="590"/>
    </location>
</feature>
<evidence type="ECO:0000259" key="8">
    <source>
        <dbReference type="PROSITE" id="PS50259"/>
    </source>
</evidence>
<comment type="subcellular location">
    <subcellularLocation>
        <location evidence="1">Membrane</location>
        <topology evidence="1">Multi-pass membrane protein</topology>
    </subcellularLocation>
</comment>
<dbReference type="AlphaFoldDB" id="A0A7R9QLM8"/>
<evidence type="ECO:0000256" key="1">
    <source>
        <dbReference type="ARBA" id="ARBA00004141"/>
    </source>
</evidence>
<proteinExistence type="predicted"/>
<accession>A0A7R9QLM8</accession>
<dbReference type="InterPro" id="IPR017978">
    <property type="entry name" value="GPCR_3_C"/>
</dbReference>
<sequence length="880" mass="98268">MKRLIVFVAQYKIILILIILWIRTVRSDPRALIYKGNVNIGLLIGAHSSTSSDSLCDGINTNGLHHSMANVWALHMYNQRQRLNSFDEIGVFIYDTCADPGVAQRQTVRLVSHLFSVGNRVCRDSKTYPPLIGVIIDGQTYDKSLDLFKTFNVPIITTSEGRHNDSDSGGGNVFSVAPSLKYLSNASAVMSLVKELNWQSMALVVSDEEPAFDSQYLHSLSLNSNNDLNIANANLNRKRYRRRDELFMSNTIFYLSSSEAMDLLNSLSGTGDDYSGDAGAKGGDQPLIAEYRRAANDSRVPDASVALMTKAVWALSLAYQKLFQIQCAGNKLNCNLSTNANLTDMMINSLSSLNAVISESGLKDLNGVRLRFDSEGKLVSWKYQIMIVASNWQTINLGFYTLDNGLNIDSKFMQTILANRVNRFRIRPKSMIKAIHRSGLSPQSSNTLPLYKQPVYSSNTNSQSIVQSNLMRSTIRHQVSSSSAPIERRTTLLDDFPPLNTSSTRSSPHSDSNYVTRKRYNSLTVWLGTVWSLAILSSSILGILITLYVQTFLLMKSCEGALRSANQALVICHLVAVAVTFLGSSLYVFYPTSMICCLRHTIHNISVTLLFGSLLIRAMYIRAQKSIGLGGRTSRLNQLLTLFFIVGIQTALEFQKWKYEFSGTDSRDSDMDLKRFCINDGYEYMRSQIYITIILSLLLIMCWSARDTPFNQRDGNQVLVISLLMAMVFIASMTAIMNINKSKYSDIIIGLSMNIYAFLVLLGLFVPLLHAIHKYGVLVPKSGSYADSLSTIFTSFGGGAHDLTDSYSHNSSQSHKSKECLNTKLSKSFDFHNTTNFFARVSPNCYTNPMQGQYRLNRNKLSLMHNTLYEGVPGFRSAYP</sequence>
<evidence type="ECO:0000256" key="2">
    <source>
        <dbReference type="ARBA" id="ARBA00022692"/>
    </source>
</evidence>
<dbReference type="Pfam" id="PF00003">
    <property type="entry name" value="7tm_3"/>
    <property type="match status" value="1"/>
</dbReference>
<evidence type="ECO:0000256" key="5">
    <source>
        <dbReference type="ARBA" id="ARBA00023170"/>
    </source>
</evidence>
<keyword evidence="2 7" id="KW-0812">Transmembrane</keyword>
<dbReference type="InterPro" id="IPR000337">
    <property type="entry name" value="GPCR_3"/>
</dbReference>
<organism evidence="9">
    <name type="scientific">Oppiella nova</name>
    <dbReference type="NCBI Taxonomy" id="334625"/>
    <lineage>
        <taxon>Eukaryota</taxon>
        <taxon>Metazoa</taxon>
        <taxon>Ecdysozoa</taxon>
        <taxon>Arthropoda</taxon>
        <taxon>Chelicerata</taxon>
        <taxon>Arachnida</taxon>
        <taxon>Acari</taxon>
        <taxon>Acariformes</taxon>
        <taxon>Sarcoptiformes</taxon>
        <taxon>Oribatida</taxon>
        <taxon>Brachypylina</taxon>
        <taxon>Oppioidea</taxon>
        <taxon>Oppiidae</taxon>
        <taxon>Oppiella</taxon>
    </lineage>
</organism>
<dbReference type="Gene3D" id="3.40.50.2300">
    <property type="match status" value="1"/>
</dbReference>
<dbReference type="InterPro" id="IPR050726">
    <property type="entry name" value="mGluR"/>
</dbReference>
<keyword evidence="3 7" id="KW-1133">Transmembrane helix</keyword>
<dbReference type="GO" id="GO:0004930">
    <property type="term" value="F:G protein-coupled receptor activity"/>
    <property type="evidence" value="ECO:0007669"/>
    <property type="project" value="InterPro"/>
</dbReference>
<evidence type="ECO:0000256" key="7">
    <source>
        <dbReference type="SAM" id="Phobius"/>
    </source>
</evidence>
<protein>
    <recommendedName>
        <fullName evidence="8">G-protein coupled receptors family 3 profile domain-containing protein</fullName>
    </recommendedName>
</protein>
<evidence type="ECO:0000256" key="3">
    <source>
        <dbReference type="ARBA" id="ARBA00022989"/>
    </source>
</evidence>
<dbReference type="Proteomes" id="UP000728032">
    <property type="component" value="Unassembled WGS sequence"/>
</dbReference>
<gene>
    <name evidence="9" type="ORF">ONB1V03_LOCUS6961</name>
</gene>
<feature type="domain" description="G-protein coupled receptors family 3 profile" evidence="8">
    <location>
        <begin position="531"/>
        <end position="772"/>
    </location>
</feature>
<name>A0A7R9QLM8_9ACAR</name>
<feature type="transmembrane region" description="Helical" evidence="7">
    <location>
        <begin position="635"/>
        <end position="652"/>
    </location>
</feature>
<dbReference type="PRINTS" id="PR00248">
    <property type="entry name" value="GPCRMGR"/>
</dbReference>
<dbReference type="PANTHER" id="PTHR24060">
    <property type="entry name" value="METABOTROPIC GLUTAMATE RECEPTOR"/>
    <property type="match status" value="1"/>
</dbReference>
<feature type="transmembrane region" description="Helical" evidence="7">
    <location>
        <begin position="689"/>
        <end position="706"/>
    </location>
</feature>
<dbReference type="GO" id="GO:0016020">
    <property type="term" value="C:membrane"/>
    <property type="evidence" value="ECO:0007669"/>
    <property type="project" value="UniProtKB-SubCell"/>
</dbReference>
<evidence type="ECO:0000256" key="4">
    <source>
        <dbReference type="ARBA" id="ARBA00023136"/>
    </source>
</evidence>
<keyword evidence="4 7" id="KW-0472">Membrane</keyword>
<feature type="transmembrane region" description="Helical" evidence="7">
    <location>
        <begin position="602"/>
        <end position="623"/>
    </location>
</feature>
<evidence type="ECO:0000313" key="10">
    <source>
        <dbReference type="Proteomes" id="UP000728032"/>
    </source>
</evidence>
<evidence type="ECO:0000313" key="9">
    <source>
        <dbReference type="EMBL" id="CAD7648848.1"/>
    </source>
</evidence>
<dbReference type="EMBL" id="OC918183">
    <property type="protein sequence ID" value="CAD7648848.1"/>
    <property type="molecule type" value="Genomic_DNA"/>
</dbReference>
<dbReference type="InterPro" id="IPR028082">
    <property type="entry name" value="Peripla_BP_I"/>
</dbReference>
<keyword evidence="5" id="KW-0675">Receptor</keyword>
<reference evidence="9" key="1">
    <citation type="submission" date="2020-11" db="EMBL/GenBank/DDBJ databases">
        <authorList>
            <person name="Tran Van P."/>
        </authorList>
    </citation>
    <scope>NUCLEOTIDE SEQUENCE</scope>
</reference>
<feature type="transmembrane region" description="Helical" evidence="7">
    <location>
        <begin position="718"/>
        <end position="739"/>
    </location>
</feature>
<evidence type="ECO:0000256" key="6">
    <source>
        <dbReference type="ARBA" id="ARBA00023180"/>
    </source>
</evidence>
<dbReference type="EMBL" id="CAJPVJ010003358">
    <property type="protein sequence ID" value="CAG2167454.1"/>
    <property type="molecule type" value="Genomic_DNA"/>
</dbReference>
<feature type="transmembrane region" description="Helical" evidence="7">
    <location>
        <begin position="525"/>
        <end position="549"/>
    </location>
</feature>
<keyword evidence="6" id="KW-0325">Glycoprotein</keyword>